<comment type="caution">
    <text evidence="1">The sequence shown here is derived from an EMBL/GenBank/DDBJ whole genome shotgun (WGS) entry which is preliminary data.</text>
</comment>
<proteinExistence type="predicted"/>
<gene>
    <name evidence="1" type="ORF">NQ176_g218</name>
</gene>
<sequence>MESYKEFLWNRTGLPHGTHMELASNLGDRLEFFLKTMTIGKAAGILCIFYWVLSSLAAYKRIRVPGAPIHGYWTWFEPTWFMQLRYAVTAHNIISSGYLKEWGDQWAMETLWSHSDVAIKAISENRNNQMGKYLEAVRKELDYALEVELPQTNGWTNVDIQKIIQMVLARIVGKMIVGNPACRSPEWMDLAEHFTEDFVAASILMRLIPKWLHPLVTNLIPQRRRLLKRLQEAAKVTEACVAQFKEAKTKKAQGLEVNDEENMVAWLLENVEDQEYLLKNLEKIVVVMLVPAAHTTAMGISNLLFDLCDNLEWDAKLHDEIVNVTKEHGKIGENLQMKEWVTKLELLDSFFNESQRLSNPLAITPNRYAVEDITFKDGLKVPKGALLGWVSIHNQIDPDVAADPKQFDPMRSYKKRQASALDQSRHLAGQPSLENLTFGYGAQACPGRNIAVSILKMVVSRLLHDYEFKFAEGQTKPKNIYLLEFIIPNPRAKLMMRKRVAKS</sequence>
<evidence type="ECO:0000313" key="1">
    <source>
        <dbReference type="EMBL" id="KAJ2984077.1"/>
    </source>
</evidence>
<protein>
    <submittedName>
        <fullName evidence="1">Uncharacterized protein</fullName>
    </submittedName>
</protein>
<dbReference type="EMBL" id="JANJQO010000007">
    <property type="protein sequence ID" value="KAJ2984077.1"/>
    <property type="molecule type" value="Genomic_DNA"/>
</dbReference>
<name>A0ACC1NYU6_9HYPO</name>
<reference evidence="1" key="1">
    <citation type="submission" date="2022-08" db="EMBL/GenBank/DDBJ databases">
        <title>Genome Sequence of Lecanicillium fungicola.</title>
        <authorList>
            <person name="Buettner E."/>
        </authorList>
    </citation>
    <scope>NUCLEOTIDE SEQUENCE</scope>
    <source>
        <strain evidence="1">Babe33</strain>
    </source>
</reference>
<organism evidence="1 2">
    <name type="scientific">Zarea fungicola</name>
    <dbReference type="NCBI Taxonomy" id="93591"/>
    <lineage>
        <taxon>Eukaryota</taxon>
        <taxon>Fungi</taxon>
        <taxon>Dikarya</taxon>
        <taxon>Ascomycota</taxon>
        <taxon>Pezizomycotina</taxon>
        <taxon>Sordariomycetes</taxon>
        <taxon>Hypocreomycetidae</taxon>
        <taxon>Hypocreales</taxon>
        <taxon>Cordycipitaceae</taxon>
        <taxon>Zarea</taxon>
    </lineage>
</organism>
<keyword evidence="2" id="KW-1185">Reference proteome</keyword>
<evidence type="ECO:0000313" key="2">
    <source>
        <dbReference type="Proteomes" id="UP001143910"/>
    </source>
</evidence>
<accession>A0ACC1NYU6</accession>
<dbReference type="Proteomes" id="UP001143910">
    <property type="component" value="Unassembled WGS sequence"/>
</dbReference>